<dbReference type="GO" id="GO:1904680">
    <property type="term" value="F:peptide transmembrane transporter activity"/>
    <property type="evidence" value="ECO:0007669"/>
    <property type="project" value="TreeGrafter"/>
</dbReference>
<feature type="chain" id="PRO_5036959796" evidence="4">
    <location>
        <begin position="33"/>
        <end position="525"/>
    </location>
</feature>
<feature type="domain" description="Solute-binding protein family 5" evidence="5">
    <location>
        <begin position="87"/>
        <end position="439"/>
    </location>
</feature>
<comment type="caution">
    <text evidence="6">The sequence shown here is derived from an EMBL/GenBank/DDBJ whole genome shotgun (WGS) entry which is preliminary data.</text>
</comment>
<dbReference type="Gene3D" id="3.10.105.10">
    <property type="entry name" value="Dipeptide-binding Protein, Domain 3"/>
    <property type="match status" value="1"/>
</dbReference>
<protein>
    <submittedName>
        <fullName evidence="6">ABC transporter substrate-binding protein</fullName>
    </submittedName>
</protein>
<gene>
    <name evidence="6" type="ORF">ACELLULO517_17375</name>
</gene>
<dbReference type="GO" id="GO:0043190">
    <property type="term" value="C:ATP-binding cassette (ABC) transporter complex"/>
    <property type="evidence" value="ECO:0007669"/>
    <property type="project" value="InterPro"/>
</dbReference>
<dbReference type="Proteomes" id="UP000721844">
    <property type="component" value="Unassembled WGS sequence"/>
</dbReference>
<dbReference type="Gene3D" id="3.40.190.10">
    <property type="entry name" value="Periplasmic binding protein-like II"/>
    <property type="match status" value="1"/>
</dbReference>
<dbReference type="GO" id="GO:0015833">
    <property type="term" value="P:peptide transport"/>
    <property type="evidence" value="ECO:0007669"/>
    <property type="project" value="TreeGrafter"/>
</dbReference>
<evidence type="ECO:0000256" key="1">
    <source>
        <dbReference type="ARBA" id="ARBA00004418"/>
    </source>
</evidence>
<dbReference type="PANTHER" id="PTHR30290:SF38">
    <property type="entry name" value="D,D-DIPEPTIDE-BINDING PERIPLASMIC PROTEIN DDPA-RELATED"/>
    <property type="match status" value="1"/>
</dbReference>
<evidence type="ECO:0000256" key="2">
    <source>
        <dbReference type="ARBA" id="ARBA00005695"/>
    </source>
</evidence>
<comment type="subcellular location">
    <subcellularLocation>
        <location evidence="1">Periplasm</location>
    </subcellularLocation>
</comment>
<evidence type="ECO:0000313" key="6">
    <source>
        <dbReference type="EMBL" id="MCB8882019.1"/>
    </source>
</evidence>
<feature type="signal peptide" evidence="4">
    <location>
        <begin position="1"/>
        <end position="32"/>
    </location>
</feature>
<dbReference type="InterPro" id="IPR006311">
    <property type="entry name" value="TAT_signal"/>
</dbReference>
<dbReference type="Gene3D" id="3.90.76.10">
    <property type="entry name" value="Dipeptide-binding Protein, Domain 1"/>
    <property type="match status" value="1"/>
</dbReference>
<dbReference type="RefSeq" id="WP_227308671.1">
    <property type="nucleotide sequence ID" value="NZ_JAESVA010000005.1"/>
</dbReference>
<reference evidence="6 7" key="1">
    <citation type="journal article" date="2021" name="Microorganisms">
        <title>Acidisoma silvae sp. nov. and Acidisomacellulosilytica sp. nov., Two Acidophilic Bacteria Isolated from Decaying Wood, Hydrolyzing Cellulose and Producing Poly-3-hydroxybutyrate.</title>
        <authorList>
            <person name="Mieszkin S."/>
            <person name="Pouder E."/>
            <person name="Uroz S."/>
            <person name="Simon-Colin C."/>
            <person name="Alain K."/>
        </authorList>
    </citation>
    <scope>NUCLEOTIDE SEQUENCE [LARGE SCALE GENOMIC DNA]</scope>
    <source>
        <strain evidence="6 7">HW T5.17</strain>
    </source>
</reference>
<dbReference type="GO" id="GO:0030288">
    <property type="term" value="C:outer membrane-bounded periplasmic space"/>
    <property type="evidence" value="ECO:0007669"/>
    <property type="project" value="UniProtKB-ARBA"/>
</dbReference>
<dbReference type="CDD" id="cd00995">
    <property type="entry name" value="PBP2_NikA_DppA_OppA_like"/>
    <property type="match status" value="1"/>
</dbReference>
<dbReference type="InterPro" id="IPR039424">
    <property type="entry name" value="SBP_5"/>
</dbReference>
<dbReference type="Pfam" id="PF00496">
    <property type="entry name" value="SBP_bac_5"/>
    <property type="match status" value="1"/>
</dbReference>
<sequence length="525" mass="57394">MYQLSRRKLLTATAGSAAALALPMPFIRRANAAGRNTLVFASAEPVTGNWDPTSHTSLGQINFEGFVFGQLFRTPMRAADPTAMVWELATGQKLVDPYTLEITLRDGVTFHNGATFGAEDVKATMEYFTDPARPASAFFPGQCEVEVVDRLTARVHTKKFGFPASAFQFMGGYMAILSAADVKNPAILAQRPNGTGPFKFTNQKGNVTYLDAFDKYYQGRPILDQVQFSYVGDATTRVLGLLSGDIDILQRLEPEQYATLKKDKRVAVSRTLSTENKYLHFRCNKKPFDNPLVRLAACHAIDRSQIMDLMGDAGGQSSDYISPLKFGYEAVPNYPEFDADKCQALLKQAGFPNGQGLPEIDYITSTGFYPKTKDYGELITGMMQDQGFNVKLNVMETGAWGDVLYQHKGQEPAGHMIDCGWSTATPEPDMVLRAMFYSKAGPVGGIINGISDPDIDAAFLAEHTETDTAKRKMLVGKATEVIASKAPSLSLFTSVNLNAVNAGLKDFYIYPNGPMDVHKASFAAA</sequence>
<dbReference type="PANTHER" id="PTHR30290">
    <property type="entry name" value="PERIPLASMIC BINDING COMPONENT OF ABC TRANSPORTER"/>
    <property type="match status" value="1"/>
</dbReference>
<comment type="similarity">
    <text evidence="2">Belongs to the bacterial solute-binding protein 5 family.</text>
</comment>
<dbReference type="InterPro" id="IPR030678">
    <property type="entry name" value="Peptide/Ni-bd"/>
</dbReference>
<evidence type="ECO:0000313" key="7">
    <source>
        <dbReference type="Proteomes" id="UP000721844"/>
    </source>
</evidence>
<organism evidence="6 7">
    <name type="scientific">Acidisoma cellulosilyticum</name>
    <dbReference type="NCBI Taxonomy" id="2802395"/>
    <lineage>
        <taxon>Bacteria</taxon>
        <taxon>Pseudomonadati</taxon>
        <taxon>Pseudomonadota</taxon>
        <taxon>Alphaproteobacteria</taxon>
        <taxon>Acetobacterales</taxon>
        <taxon>Acidocellaceae</taxon>
        <taxon>Acidisoma</taxon>
    </lineage>
</organism>
<evidence type="ECO:0000256" key="3">
    <source>
        <dbReference type="ARBA" id="ARBA00022729"/>
    </source>
</evidence>
<dbReference type="EMBL" id="JAESVA010000005">
    <property type="protein sequence ID" value="MCB8882019.1"/>
    <property type="molecule type" value="Genomic_DNA"/>
</dbReference>
<dbReference type="PROSITE" id="PS51318">
    <property type="entry name" value="TAT"/>
    <property type="match status" value="1"/>
</dbReference>
<accession>A0A963Z3D5</accession>
<proteinExistence type="inferred from homology"/>
<keyword evidence="7" id="KW-1185">Reference proteome</keyword>
<dbReference type="AlphaFoldDB" id="A0A963Z3D5"/>
<name>A0A963Z3D5_9PROT</name>
<dbReference type="PIRSF" id="PIRSF002741">
    <property type="entry name" value="MppA"/>
    <property type="match status" value="1"/>
</dbReference>
<evidence type="ECO:0000259" key="5">
    <source>
        <dbReference type="Pfam" id="PF00496"/>
    </source>
</evidence>
<evidence type="ECO:0000256" key="4">
    <source>
        <dbReference type="SAM" id="SignalP"/>
    </source>
</evidence>
<dbReference type="SUPFAM" id="SSF53850">
    <property type="entry name" value="Periplasmic binding protein-like II"/>
    <property type="match status" value="1"/>
</dbReference>
<dbReference type="InterPro" id="IPR000914">
    <property type="entry name" value="SBP_5_dom"/>
</dbReference>
<keyword evidence="3 4" id="KW-0732">Signal</keyword>